<keyword evidence="10" id="KW-1185">Reference proteome</keyword>
<dbReference type="EMBL" id="JACHON010000001">
    <property type="protein sequence ID" value="MBB6511948.1"/>
    <property type="molecule type" value="Genomic_DNA"/>
</dbReference>
<dbReference type="InterPro" id="IPR042177">
    <property type="entry name" value="Cell/Rod_1"/>
</dbReference>
<dbReference type="Gene3D" id="1.20.5.490">
    <property type="entry name" value="Single helix bin"/>
    <property type="match status" value="1"/>
</dbReference>
<feature type="transmembrane region" description="Helical" evidence="7">
    <location>
        <begin position="7"/>
        <end position="26"/>
    </location>
</feature>
<keyword evidence="3 5" id="KW-0133">Cell shape</keyword>
<keyword evidence="6" id="KW-0175">Coiled coil</keyword>
<dbReference type="NCBIfam" id="TIGR00219">
    <property type="entry name" value="mreC"/>
    <property type="match status" value="1"/>
</dbReference>
<dbReference type="AlphaFoldDB" id="A0A841RMM4"/>
<evidence type="ECO:0000259" key="8">
    <source>
        <dbReference type="Pfam" id="PF04085"/>
    </source>
</evidence>
<dbReference type="Gene3D" id="2.40.10.340">
    <property type="entry name" value="Rod shape-determining protein MreC, domain 1"/>
    <property type="match status" value="1"/>
</dbReference>
<dbReference type="InterPro" id="IPR007221">
    <property type="entry name" value="MreC"/>
</dbReference>
<keyword evidence="7" id="KW-0472">Membrane</keyword>
<dbReference type="InterPro" id="IPR042175">
    <property type="entry name" value="Cell/Rod_MreC_2"/>
</dbReference>
<feature type="coiled-coil region" evidence="6">
    <location>
        <begin position="77"/>
        <end position="111"/>
    </location>
</feature>
<accession>A0A841RMM4</accession>
<keyword evidence="7" id="KW-0812">Transmembrane</keyword>
<dbReference type="PIRSF" id="PIRSF038471">
    <property type="entry name" value="MreC"/>
    <property type="match status" value="1"/>
</dbReference>
<dbReference type="GO" id="GO:0005886">
    <property type="term" value="C:plasma membrane"/>
    <property type="evidence" value="ECO:0007669"/>
    <property type="project" value="TreeGrafter"/>
</dbReference>
<dbReference type="GO" id="GO:0008360">
    <property type="term" value="P:regulation of cell shape"/>
    <property type="evidence" value="ECO:0007669"/>
    <property type="project" value="UniProtKB-KW"/>
</dbReference>
<keyword evidence="7" id="KW-1133">Transmembrane helix</keyword>
<protein>
    <recommendedName>
        <fullName evidence="2 5">Cell shape-determining protein MreC</fullName>
    </recommendedName>
    <alternativeName>
        <fullName evidence="4 5">Cell shape protein MreC</fullName>
    </alternativeName>
</protein>
<comment type="function">
    <text evidence="5">Involved in formation and maintenance of cell shape.</text>
</comment>
<organism evidence="9 10">
    <name type="scientific">Gracilibacillus halotolerans</name>
    <dbReference type="NCBI Taxonomy" id="74386"/>
    <lineage>
        <taxon>Bacteria</taxon>
        <taxon>Bacillati</taxon>
        <taxon>Bacillota</taxon>
        <taxon>Bacilli</taxon>
        <taxon>Bacillales</taxon>
        <taxon>Bacillaceae</taxon>
        <taxon>Gracilibacillus</taxon>
    </lineage>
</organism>
<evidence type="ECO:0000313" key="9">
    <source>
        <dbReference type="EMBL" id="MBB6511948.1"/>
    </source>
</evidence>
<evidence type="ECO:0000256" key="7">
    <source>
        <dbReference type="SAM" id="Phobius"/>
    </source>
</evidence>
<dbReference type="InterPro" id="IPR055342">
    <property type="entry name" value="MreC_beta-barrel_core"/>
</dbReference>
<evidence type="ECO:0000256" key="4">
    <source>
        <dbReference type="ARBA" id="ARBA00032089"/>
    </source>
</evidence>
<name>A0A841RMM4_9BACI</name>
<comment type="caution">
    <text evidence="9">The sequence shown here is derived from an EMBL/GenBank/DDBJ whole genome shotgun (WGS) entry which is preliminary data.</text>
</comment>
<dbReference type="PANTHER" id="PTHR34138:SF1">
    <property type="entry name" value="CELL SHAPE-DETERMINING PROTEIN MREC"/>
    <property type="match status" value="1"/>
</dbReference>
<dbReference type="RefSeq" id="WP_184244616.1">
    <property type="nucleotide sequence ID" value="NZ_BAAACU010000022.1"/>
</dbReference>
<evidence type="ECO:0000256" key="2">
    <source>
        <dbReference type="ARBA" id="ARBA00013855"/>
    </source>
</evidence>
<dbReference type="Proteomes" id="UP000572212">
    <property type="component" value="Unassembled WGS sequence"/>
</dbReference>
<dbReference type="Pfam" id="PF04085">
    <property type="entry name" value="MreC"/>
    <property type="match status" value="1"/>
</dbReference>
<evidence type="ECO:0000313" key="10">
    <source>
        <dbReference type="Proteomes" id="UP000572212"/>
    </source>
</evidence>
<comment type="similarity">
    <text evidence="1 5">Belongs to the MreC family.</text>
</comment>
<sequence length="292" mass="32989">MADKKRRLFILLVSLIIVVGIIGFSLRERANLTTIEDFVHDAVGWTQNIINKPIAFLDNLGDNINEIKHVYDENQVLREHIDQIRQLEYENQELRKEISELKDALEKADSDFLLNFQSIQASVIAKSKDQWFKQITINKGTEHGVQPNMAVITGKGMVGKVQSSSPFTSTVLLLNGFDRTNRISVNVDLEDSDRDASGFIVGYDEETSQLILELNERNDKIEEGQFVFSSGMGGLFPKGLEIGTITEVTQDKYQLTQLAYVEPSAELDEIHHVIVIDRLMTTTDEAEEGDEE</sequence>
<gene>
    <name evidence="9" type="ORF">GGQ92_000715</name>
</gene>
<evidence type="ECO:0000256" key="6">
    <source>
        <dbReference type="SAM" id="Coils"/>
    </source>
</evidence>
<proteinExistence type="inferred from homology"/>
<evidence type="ECO:0000256" key="5">
    <source>
        <dbReference type="PIRNR" id="PIRNR038471"/>
    </source>
</evidence>
<dbReference type="Gene3D" id="2.40.10.350">
    <property type="entry name" value="Rod shape-determining protein MreC, domain 2"/>
    <property type="match status" value="1"/>
</dbReference>
<feature type="domain" description="Rod shape-determining protein MreC beta-barrel core" evidence="8">
    <location>
        <begin position="123"/>
        <end position="276"/>
    </location>
</feature>
<dbReference type="PANTHER" id="PTHR34138">
    <property type="entry name" value="CELL SHAPE-DETERMINING PROTEIN MREC"/>
    <property type="match status" value="1"/>
</dbReference>
<evidence type="ECO:0000256" key="1">
    <source>
        <dbReference type="ARBA" id="ARBA00009369"/>
    </source>
</evidence>
<reference evidence="9 10" key="1">
    <citation type="submission" date="2020-08" db="EMBL/GenBank/DDBJ databases">
        <title>Genomic Encyclopedia of Type Strains, Phase IV (KMG-IV): sequencing the most valuable type-strain genomes for metagenomic binning, comparative biology and taxonomic classification.</title>
        <authorList>
            <person name="Goeker M."/>
        </authorList>
    </citation>
    <scope>NUCLEOTIDE SEQUENCE [LARGE SCALE GENOMIC DNA]</scope>
    <source>
        <strain evidence="9 10">DSM 11805</strain>
    </source>
</reference>
<evidence type="ECO:0000256" key="3">
    <source>
        <dbReference type="ARBA" id="ARBA00022960"/>
    </source>
</evidence>